<dbReference type="RefSeq" id="WP_029493486.1">
    <property type="nucleotide sequence ID" value="NZ_ATKF01000087.1"/>
</dbReference>
<dbReference type="SUPFAM" id="SSF81901">
    <property type="entry name" value="HCP-like"/>
    <property type="match status" value="1"/>
</dbReference>
<gene>
    <name evidence="2" type="ORF">RN87_06950</name>
</gene>
<dbReference type="Pfam" id="PF13181">
    <property type="entry name" value="TPR_8"/>
    <property type="match status" value="1"/>
</dbReference>
<evidence type="ECO:0000313" key="2">
    <source>
        <dbReference type="EMBL" id="ALQ40269.1"/>
    </source>
</evidence>
<evidence type="ECO:0000313" key="3">
    <source>
        <dbReference type="Proteomes" id="UP000063275"/>
    </source>
</evidence>
<dbReference type="Gene3D" id="1.25.40.10">
    <property type="entry name" value="Tetratricopeptide repeat domain"/>
    <property type="match status" value="2"/>
</dbReference>
<evidence type="ECO:0000256" key="1">
    <source>
        <dbReference type="PROSITE-ProRule" id="PRU00339"/>
    </source>
</evidence>
<accession>A0A0S2ZMT4</accession>
<name>A0A0S2ZMT4_9FUSO</name>
<dbReference type="Proteomes" id="UP000063275">
    <property type="component" value="Chromosome"/>
</dbReference>
<proteinExistence type="predicted"/>
<keyword evidence="1" id="KW-0802">TPR repeat</keyword>
<dbReference type="InterPro" id="IPR019734">
    <property type="entry name" value="TPR_rpt"/>
</dbReference>
<feature type="repeat" description="TPR" evidence="1">
    <location>
        <begin position="246"/>
        <end position="279"/>
    </location>
</feature>
<protein>
    <submittedName>
        <fullName evidence="2">Uncharacterized protein</fullName>
    </submittedName>
</protein>
<dbReference type="EMBL" id="CP013331">
    <property type="protein sequence ID" value="ALQ40269.1"/>
    <property type="molecule type" value="Genomic_DNA"/>
</dbReference>
<organism evidence="2">
    <name type="scientific">Fusobacterium hwasookii ChDC F174</name>
    <dbReference type="NCBI Taxonomy" id="1307442"/>
    <lineage>
        <taxon>Bacteria</taxon>
        <taxon>Fusobacteriati</taxon>
        <taxon>Fusobacteriota</taxon>
        <taxon>Fusobacteriia</taxon>
        <taxon>Fusobacteriales</taxon>
        <taxon>Fusobacteriaceae</taxon>
        <taxon>Fusobacterium</taxon>
    </lineage>
</organism>
<dbReference type="KEGG" id="fhw:RN87_06950"/>
<dbReference type="PROSITE" id="PS50005">
    <property type="entry name" value="TPR"/>
    <property type="match status" value="1"/>
</dbReference>
<dbReference type="OrthoDB" id="89133at2"/>
<dbReference type="AlphaFoldDB" id="A0A0S2ZMT4"/>
<sequence length="300" mass="36046">MVNKIEESYNKCLNLFKEGKRDTEEYRKELENVIELAKDNNEFKLCYFNAKFRLAQFYNEKHKYDLSKKHFLELINDKNMEEFKLDAIMHHAYNLRILKKYDEATFWYEKLSELSTSKYYDEAVLEGLAKCATMVNNFEKERENYSILLSSCLNKEDFKSLAEKILNLKSQLLNIIDQKQKEKINNEIIYLNNELDTAYYKLIDIKMKIAKSYFSEKKYEDCRKEVQTIFEFLEYSISDMQDYAITNANMLLGKSYFEEGNFEKAKEYFEPIANTPKEDKYYKYMISDIHSARSFLTKMK</sequence>
<reference evidence="2 3" key="1">
    <citation type="submission" date="2015-11" db="EMBL/GenBank/DDBJ databases">
        <authorList>
            <person name="Zhang Y."/>
            <person name="Guo Z."/>
        </authorList>
    </citation>
    <scope>NUCLEOTIDE SEQUENCE [LARGE SCALE GENOMIC DNA]</scope>
    <source>
        <strain evidence="2 3">ChDC F174</strain>
    </source>
</reference>
<dbReference type="InterPro" id="IPR011990">
    <property type="entry name" value="TPR-like_helical_dom_sf"/>
</dbReference>